<dbReference type="PROSITE" id="PS51257">
    <property type="entry name" value="PROKAR_LIPOPROTEIN"/>
    <property type="match status" value="1"/>
</dbReference>
<dbReference type="AlphaFoldDB" id="A0A511ZCF8"/>
<evidence type="ECO:0000313" key="3">
    <source>
        <dbReference type="Proteomes" id="UP000321901"/>
    </source>
</evidence>
<accession>A0A511ZCF8</accession>
<evidence type="ECO:0000256" key="1">
    <source>
        <dbReference type="SAM" id="Coils"/>
    </source>
</evidence>
<organism evidence="2 3">
    <name type="scientific">Sporosarcina luteola</name>
    <dbReference type="NCBI Taxonomy" id="582850"/>
    <lineage>
        <taxon>Bacteria</taxon>
        <taxon>Bacillati</taxon>
        <taxon>Bacillota</taxon>
        <taxon>Bacilli</taxon>
        <taxon>Bacillales</taxon>
        <taxon>Caryophanaceae</taxon>
        <taxon>Sporosarcina</taxon>
    </lineage>
</organism>
<name>A0A511ZCF8_9BACL</name>
<feature type="coiled-coil region" evidence="1">
    <location>
        <begin position="28"/>
        <end position="73"/>
    </location>
</feature>
<keyword evidence="1" id="KW-0175">Coiled coil</keyword>
<gene>
    <name evidence="2" type="ORF">SLU01_34250</name>
</gene>
<evidence type="ECO:0000313" key="2">
    <source>
        <dbReference type="EMBL" id="GEN85113.1"/>
    </source>
</evidence>
<reference evidence="2 3" key="1">
    <citation type="submission" date="2019-07" db="EMBL/GenBank/DDBJ databases">
        <title>Whole genome shotgun sequence of Sporosarcina luteola NBRC 105378.</title>
        <authorList>
            <person name="Hosoyama A."/>
            <person name="Uohara A."/>
            <person name="Ohji S."/>
            <person name="Ichikawa N."/>
        </authorList>
    </citation>
    <scope>NUCLEOTIDE SEQUENCE [LARGE SCALE GENOMIC DNA]</scope>
    <source>
        <strain evidence="2 3">NBRC 105378</strain>
    </source>
</reference>
<protein>
    <recommendedName>
        <fullName evidence="4">Lipoprotein</fullName>
    </recommendedName>
</protein>
<sequence>MRRLLLGTVCVVSILGGCVDQSTSIQSNNEQTKEINDLKKQIEEISAEKDELLTTLKEERKKLELAMNQQVDNDDYSMMQAKDIDKYPQTLYKSVTFDTDGDGEEEVIELYVNAGKMENGLFAWDDGQSWLLVLKDGEKTYPLFDDYVQMGSIDFTTSRFDKKPGIVMIKAQHSDKIVQKFTYDKNEDGYQKETIYKKENANDQYNQPASYAFFKDAYKLMNAALTTKTLPVLEASEQTLQDSQERRLIIEPIQVDIYKAQGLLEMVAELNKELNVSVDGVIELLNQISSKPPTAEQMNQLKSIYDAFKDVETNDLIIEEENQIHPEIREKLERLKLIP</sequence>
<comment type="caution">
    <text evidence="2">The sequence shown here is derived from an EMBL/GenBank/DDBJ whole genome shotgun (WGS) entry which is preliminary data.</text>
</comment>
<keyword evidence="3" id="KW-1185">Reference proteome</keyword>
<dbReference type="Proteomes" id="UP000321901">
    <property type="component" value="Unassembled WGS sequence"/>
</dbReference>
<evidence type="ECO:0008006" key="4">
    <source>
        <dbReference type="Google" id="ProtNLM"/>
    </source>
</evidence>
<dbReference type="EMBL" id="BJYL01000060">
    <property type="protein sequence ID" value="GEN85113.1"/>
    <property type="molecule type" value="Genomic_DNA"/>
</dbReference>
<proteinExistence type="predicted"/>